<dbReference type="OrthoDB" id="121380at2759"/>
<dbReference type="RefSeq" id="XP_007405951.1">
    <property type="nucleotide sequence ID" value="XM_007405889.1"/>
</dbReference>
<dbReference type="VEuPathDB" id="FungiDB:MELLADRAFT_70972"/>
<protein>
    <submittedName>
        <fullName evidence="2">Uncharacterized protein</fullName>
    </submittedName>
</protein>
<dbReference type="GO" id="GO:0016702">
    <property type="term" value="F:oxidoreductase activity, acting on single donors with incorporation of molecular oxygen, incorporation of two atoms of oxygen"/>
    <property type="evidence" value="ECO:0007669"/>
    <property type="project" value="InterPro"/>
</dbReference>
<proteinExistence type="predicted"/>
<sequence>MKTLILINWLSFVTITLIIEKTESHGPPLTGPELDRYLSSQKSLDHCLPIISEYIQYRQSTWSIDQIPESQQISFDPFSLSTSYHQLHPPNIRNQSCVLSPVVTSGPYYHLSGHPIRQNLAEWQEGLLFMMDIGVIDVETCEPIPNALVDIWHANATGFYSGHPVRSPDLMDELPQVGGRRAGLLTAYPLTLEDETFLRAAWPTNSNGVSRFTSIFPGYYTGRATHVHAKVHLNWTEHQNSTSTTFFTSSESQYIGQFFFPDEINLQVDGMSPYRFNPVKDRTRNWRDSLSIFNDSFQNEFEPIFEIKKFGNIINQGLVGFMTVGIDRKASFGHAWAG</sequence>
<dbReference type="GO" id="GO:0005506">
    <property type="term" value="F:iron ion binding"/>
    <property type="evidence" value="ECO:0007669"/>
    <property type="project" value="InterPro"/>
</dbReference>
<dbReference type="Proteomes" id="UP000001072">
    <property type="component" value="Unassembled WGS sequence"/>
</dbReference>
<dbReference type="InParanoid" id="F4RAH9"/>
<dbReference type="Gene3D" id="2.60.130.10">
    <property type="entry name" value="Aromatic compound dioxygenase"/>
    <property type="match status" value="1"/>
</dbReference>
<dbReference type="HOGENOM" id="CLU_027719_1_0_1"/>
<evidence type="ECO:0000313" key="2">
    <source>
        <dbReference type="EMBL" id="EGG10481.1"/>
    </source>
</evidence>
<dbReference type="CDD" id="cd03457">
    <property type="entry name" value="intradiol_dioxygenase_like"/>
    <property type="match status" value="1"/>
</dbReference>
<dbReference type="eggNOG" id="ENOG502QWMN">
    <property type="taxonomic scope" value="Eukaryota"/>
</dbReference>
<keyword evidence="1" id="KW-0732">Signal</keyword>
<feature type="chain" id="PRO_5003314924" evidence="1">
    <location>
        <begin position="25"/>
        <end position="338"/>
    </location>
</feature>
<organism evidence="3">
    <name type="scientific">Melampsora larici-populina (strain 98AG31 / pathotype 3-4-7)</name>
    <name type="common">Poplar leaf rust fungus</name>
    <dbReference type="NCBI Taxonomy" id="747676"/>
    <lineage>
        <taxon>Eukaryota</taxon>
        <taxon>Fungi</taxon>
        <taxon>Dikarya</taxon>
        <taxon>Basidiomycota</taxon>
        <taxon>Pucciniomycotina</taxon>
        <taxon>Pucciniomycetes</taxon>
        <taxon>Pucciniales</taxon>
        <taxon>Melampsoraceae</taxon>
        <taxon>Melampsora</taxon>
    </lineage>
</organism>
<dbReference type="EMBL" id="GL883094">
    <property type="protein sequence ID" value="EGG10481.1"/>
    <property type="molecule type" value="Genomic_DNA"/>
</dbReference>
<feature type="signal peptide" evidence="1">
    <location>
        <begin position="1"/>
        <end position="24"/>
    </location>
</feature>
<evidence type="ECO:0000313" key="3">
    <source>
        <dbReference type="Proteomes" id="UP000001072"/>
    </source>
</evidence>
<dbReference type="AlphaFoldDB" id="F4RAH9"/>
<evidence type="ECO:0000256" key="1">
    <source>
        <dbReference type="SAM" id="SignalP"/>
    </source>
</evidence>
<reference evidence="3" key="1">
    <citation type="journal article" date="2011" name="Proc. Natl. Acad. Sci. U.S.A.">
        <title>Obligate biotrophy features unraveled by the genomic analysis of rust fungi.</title>
        <authorList>
            <person name="Duplessis S."/>
            <person name="Cuomo C.A."/>
            <person name="Lin Y.-C."/>
            <person name="Aerts A."/>
            <person name="Tisserant E."/>
            <person name="Veneault-Fourrey C."/>
            <person name="Joly D.L."/>
            <person name="Hacquard S."/>
            <person name="Amselem J."/>
            <person name="Cantarel B.L."/>
            <person name="Chiu R."/>
            <person name="Coutinho P.M."/>
            <person name="Feau N."/>
            <person name="Field M."/>
            <person name="Frey P."/>
            <person name="Gelhaye E."/>
            <person name="Goldberg J."/>
            <person name="Grabherr M.G."/>
            <person name="Kodira C.D."/>
            <person name="Kohler A."/>
            <person name="Kuees U."/>
            <person name="Lindquist E.A."/>
            <person name="Lucas S.M."/>
            <person name="Mago R."/>
            <person name="Mauceli E."/>
            <person name="Morin E."/>
            <person name="Murat C."/>
            <person name="Pangilinan J.L."/>
            <person name="Park R."/>
            <person name="Pearson M."/>
            <person name="Quesneville H."/>
            <person name="Rouhier N."/>
            <person name="Sakthikumar S."/>
            <person name="Salamov A.A."/>
            <person name="Schmutz J."/>
            <person name="Selles B."/>
            <person name="Shapiro H."/>
            <person name="Tanguay P."/>
            <person name="Tuskan G.A."/>
            <person name="Henrissat B."/>
            <person name="Van de Peer Y."/>
            <person name="Rouze P."/>
            <person name="Ellis J.G."/>
            <person name="Dodds P.N."/>
            <person name="Schein J.E."/>
            <person name="Zhong S."/>
            <person name="Hamelin R.C."/>
            <person name="Grigoriev I.V."/>
            <person name="Szabo L.J."/>
            <person name="Martin F."/>
        </authorList>
    </citation>
    <scope>NUCLEOTIDE SEQUENCE [LARGE SCALE GENOMIC DNA]</scope>
    <source>
        <strain evidence="3">98AG31 / pathotype 3-4-7</strain>
    </source>
</reference>
<dbReference type="PANTHER" id="PTHR34315">
    <property type="match status" value="1"/>
</dbReference>
<dbReference type="GeneID" id="18931691"/>
<dbReference type="PANTHER" id="PTHR34315:SF4">
    <property type="entry name" value="INTRADIOL RING-CLEAVAGE DIOXYGENASES DOMAIN-CONTAINING PROTEIN"/>
    <property type="match status" value="1"/>
</dbReference>
<dbReference type="SUPFAM" id="SSF49482">
    <property type="entry name" value="Aromatic compound dioxygenase"/>
    <property type="match status" value="1"/>
</dbReference>
<dbReference type="KEGG" id="mlr:MELLADRAFT_70972"/>
<gene>
    <name evidence="2" type="ORF">MELLADRAFT_70972</name>
</gene>
<keyword evidence="3" id="KW-1185">Reference proteome</keyword>
<dbReference type="InterPro" id="IPR015889">
    <property type="entry name" value="Intradiol_dOase_core"/>
</dbReference>
<accession>F4RAH9</accession>
<name>F4RAH9_MELLP</name>